<name>A0A0F9EQA4_9ZZZZ</name>
<organism evidence="1">
    <name type="scientific">marine sediment metagenome</name>
    <dbReference type="NCBI Taxonomy" id="412755"/>
    <lineage>
        <taxon>unclassified sequences</taxon>
        <taxon>metagenomes</taxon>
        <taxon>ecological metagenomes</taxon>
    </lineage>
</organism>
<reference evidence="1" key="1">
    <citation type="journal article" date="2015" name="Nature">
        <title>Complex archaea that bridge the gap between prokaryotes and eukaryotes.</title>
        <authorList>
            <person name="Spang A."/>
            <person name="Saw J.H."/>
            <person name="Jorgensen S.L."/>
            <person name="Zaremba-Niedzwiedzka K."/>
            <person name="Martijn J."/>
            <person name="Lind A.E."/>
            <person name="van Eijk R."/>
            <person name="Schleper C."/>
            <person name="Guy L."/>
            <person name="Ettema T.J."/>
        </authorList>
    </citation>
    <scope>NUCLEOTIDE SEQUENCE</scope>
</reference>
<sequence>MRVCPDKSFSVDSLIGVRDQNSLVLVDSNIRSTRSAGFSVDVFSLRLPTDLYRLTETHPIILVELRLAGATLRVANRNVVVGGVFYSGRLANAGAILRTITEGTDEVQLELDDTDTRGERFRDLFDVDAAADDSISTDPKAPGLLTSLTYQS</sequence>
<protein>
    <submittedName>
        <fullName evidence="1">Uncharacterized protein</fullName>
    </submittedName>
</protein>
<dbReference type="EMBL" id="LAZR01024110">
    <property type="protein sequence ID" value="KKL76239.1"/>
    <property type="molecule type" value="Genomic_DNA"/>
</dbReference>
<evidence type="ECO:0000313" key="1">
    <source>
        <dbReference type="EMBL" id="KKL76239.1"/>
    </source>
</evidence>
<proteinExistence type="predicted"/>
<comment type="caution">
    <text evidence="1">The sequence shown here is derived from an EMBL/GenBank/DDBJ whole genome shotgun (WGS) entry which is preliminary data.</text>
</comment>
<gene>
    <name evidence="1" type="ORF">LCGC14_2046860</name>
</gene>
<dbReference type="AlphaFoldDB" id="A0A0F9EQA4"/>
<feature type="non-terminal residue" evidence="1">
    <location>
        <position position="152"/>
    </location>
</feature>
<accession>A0A0F9EQA4</accession>